<keyword evidence="5 8" id="KW-0472">Membrane</keyword>
<gene>
    <name evidence="10" type="ORF">F4553_005868</name>
</gene>
<feature type="domain" description="ABC3 transporter permease C-terminal" evidence="9">
    <location>
        <begin position="907"/>
        <end position="1022"/>
    </location>
</feature>
<keyword evidence="3 8" id="KW-0812">Transmembrane</keyword>
<evidence type="ECO:0000313" key="10">
    <source>
        <dbReference type="EMBL" id="MBB5872434.1"/>
    </source>
</evidence>
<feature type="region of interest" description="Disordered" evidence="7">
    <location>
        <begin position="619"/>
        <end position="648"/>
    </location>
</feature>
<dbReference type="Proteomes" id="UP000587527">
    <property type="component" value="Unassembled WGS sequence"/>
</dbReference>
<organism evidence="10 11">
    <name type="scientific">Allocatelliglobosispora scoriae</name>
    <dbReference type="NCBI Taxonomy" id="643052"/>
    <lineage>
        <taxon>Bacteria</taxon>
        <taxon>Bacillati</taxon>
        <taxon>Actinomycetota</taxon>
        <taxon>Actinomycetes</taxon>
        <taxon>Micromonosporales</taxon>
        <taxon>Micromonosporaceae</taxon>
        <taxon>Allocatelliglobosispora</taxon>
    </lineage>
</organism>
<protein>
    <submittedName>
        <fullName evidence="10">ABC-type lipoprotein release transport system permease subunit</fullName>
    </submittedName>
</protein>
<dbReference type="GO" id="GO:0005886">
    <property type="term" value="C:plasma membrane"/>
    <property type="evidence" value="ECO:0007669"/>
    <property type="project" value="UniProtKB-SubCell"/>
</dbReference>
<keyword evidence="2" id="KW-1003">Cell membrane</keyword>
<dbReference type="AlphaFoldDB" id="A0A841BW99"/>
<dbReference type="PANTHER" id="PTHR30572:SF4">
    <property type="entry name" value="ABC TRANSPORTER PERMEASE YTRF"/>
    <property type="match status" value="1"/>
</dbReference>
<feature type="transmembrane region" description="Helical" evidence="8">
    <location>
        <begin position="483"/>
        <end position="502"/>
    </location>
</feature>
<dbReference type="InterPro" id="IPR003838">
    <property type="entry name" value="ABC3_permease_C"/>
</dbReference>
<evidence type="ECO:0000256" key="3">
    <source>
        <dbReference type="ARBA" id="ARBA00022692"/>
    </source>
</evidence>
<dbReference type="GO" id="GO:0022857">
    <property type="term" value="F:transmembrane transporter activity"/>
    <property type="evidence" value="ECO:0007669"/>
    <property type="project" value="TreeGrafter"/>
</dbReference>
<feature type="transmembrane region" description="Helical" evidence="8">
    <location>
        <begin position="1001"/>
        <end position="1020"/>
    </location>
</feature>
<evidence type="ECO:0000313" key="11">
    <source>
        <dbReference type="Proteomes" id="UP000587527"/>
    </source>
</evidence>
<sequence length="1035" mass="108802">MMRLVWGALRARRSQSLVVLALTALAVGIAAAAPWYFFAAGESVTQRYMSEAPESMRTVQVIVSPREAGRGLVPVDAVHKLVDDALGDGYESPVGGVSLAARLTKGTHASGAMLISREQACDRVILTGACPGPNEIMISDRTAAEFGIELGEAVVLPVERLTKPVAVKVVGIYQPADRADPYWEGIWQPATAAADPLFTDAQTLTGLKGINLTTRYHVRLTLAAYDGDLGRQLRAVKSGSQPWDVKVETDALVLRDKAVADQRTLSSGIIVSTVRFVLLAWFALLVVVRHTVSSRRNDIGLTKLRGVRWWRTWTMTLGQTMVLMGAGTVIGAAAGVLAVRIGVGPILLPEELDLAIVQSAELTGGVLLAVLTLAYASEFASLRLPVADLLRRVPARGRRRAVDVVELIFVVLMAIGVWQLTTVDASRYGTALAAVESALIAVVVGLLIARLTTWLGGVWGRWGIRAGRLVIALAGITARRRPALRWVVTLLVVAVAGFATTAGENVRADTVVAARAEQQLGAARVLSVAATSRSAVRDAVHAVDPAGTRAMAVSHVPASVGFTPALLAVESERMGSVMLWRDEYGPLPNLAPEPGTGAAQTVQPRLATGTATLDVTEEPQLHPLGSRPLPVPQGELPPEGPPPLQPSGTVSERVYVELRMITDAGRIETALAGPLEPGRHSYPVEVARCPGGCRIAGLGLVEITNGNRALPGWGTRVHLHSLAQANQSVIAPERFADRISWTTTQEVDGVGLDLKAESGGLSLTVPPGCAAGEERGKCVLTISPVGAPLRALATGDVFFSGRSVQARFSVSGGPSLPVTVRSQSAPLPRLGRVGAIVDLAAMDEAVGITVPGERLEVWLADPDDDAIVGELAKLGVITTGSHTVDALRDSLSSQAPAAVRRYQLWLFGFGLVIAAIALLLAARVEREHRAGELAALRAQGMRMSAVRRISLIGYGWPAALSVLAGLAVAMLASRLPVAVPEIFVDPWAVLPIPPPGVSSRALGFSALAATVVVAAAVLHASRKLVGAVSTQGGAR</sequence>
<name>A0A841BW99_9ACTN</name>
<dbReference type="Pfam" id="PF02687">
    <property type="entry name" value="FtsX"/>
    <property type="match status" value="1"/>
</dbReference>
<feature type="transmembrane region" description="Helical" evidence="8">
    <location>
        <begin position="321"/>
        <end position="342"/>
    </location>
</feature>
<comment type="similarity">
    <text evidence="6">Belongs to the ABC-4 integral membrane protein family.</text>
</comment>
<feature type="transmembrane region" description="Helical" evidence="8">
    <location>
        <begin position="438"/>
        <end position="462"/>
    </location>
</feature>
<dbReference type="EMBL" id="JACHMN010000003">
    <property type="protein sequence ID" value="MBB5872434.1"/>
    <property type="molecule type" value="Genomic_DNA"/>
</dbReference>
<keyword evidence="11" id="KW-1185">Reference proteome</keyword>
<comment type="subcellular location">
    <subcellularLocation>
        <location evidence="1">Cell membrane</location>
        <topology evidence="1">Multi-pass membrane protein</topology>
    </subcellularLocation>
</comment>
<feature type="transmembrane region" description="Helical" evidence="8">
    <location>
        <begin position="951"/>
        <end position="972"/>
    </location>
</feature>
<dbReference type="PANTHER" id="PTHR30572">
    <property type="entry name" value="MEMBRANE COMPONENT OF TRANSPORTER-RELATED"/>
    <property type="match status" value="1"/>
</dbReference>
<evidence type="ECO:0000256" key="7">
    <source>
        <dbReference type="SAM" id="MobiDB-lite"/>
    </source>
</evidence>
<evidence type="ECO:0000256" key="8">
    <source>
        <dbReference type="SAM" id="Phobius"/>
    </source>
</evidence>
<keyword evidence="10" id="KW-0449">Lipoprotein</keyword>
<accession>A0A841BW99</accession>
<feature type="transmembrane region" description="Helical" evidence="8">
    <location>
        <begin position="362"/>
        <end position="380"/>
    </location>
</feature>
<evidence type="ECO:0000256" key="6">
    <source>
        <dbReference type="ARBA" id="ARBA00038076"/>
    </source>
</evidence>
<comment type="caution">
    <text evidence="10">The sequence shown here is derived from an EMBL/GenBank/DDBJ whole genome shotgun (WGS) entry which is preliminary data.</text>
</comment>
<proteinExistence type="inferred from homology"/>
<dbReference type="InterPro" id="IPR050250">
    <property type="entry name" value="Macrolide_Exporter_MacB"/>
</dbReference>
<feature type="transmembrane region" description="Helical" evidence="8">
    <location>
        <begin position="902"/>
        <end position="922"/>
    </location>
</feature>
<evidence type="ECO:0000259" key="9">
    <source>
        <dbReference type="Pfam" id="PF02687"/>
    </source>
</evidence>
<evidence type="ECO:0000256" key="5">
    <source>
        <dbReference type="ARBA" id="ARBA00023136"/>
    </source>
</evidence>
<evidence type="ECO:0000256" key="2">
    <source>
        <dbReference type="ARBA" id="ARBA00022475"/>
    </source>
</evidence>
<evidence type="ECO:0000256" key="4">
    <source>
        <dbReference type="ARBA" id="ARBA00022989"/>
    </source>
</evidence>
<keyword evidence="4 8" id="KW-1133">Transmembrane helix</keyword>
<reference evidence="10 11" key="1">
    <citation type="submission" date="2020-08" db="EMBL/GenBank/DDBJ databases">
        <title>Sequencing the genomes of 1000 actinobacteria strains.</title>
        <authorList>
            <person name="Klenk H.-P."/>
        </authorList>
    </citation>
    <scope>NUCLEOTIDE SEQUENCE [LARGE SCALE GENOMIC DNA]</scope>
    <source>
        <strain evidence="10 11">DSM 45362</strain>
    </source>
</reference>
<feature type="transmembrane region" description="Helical" evidence="8">
    <location>
        <begin position="265"/>
        <end position="288"/>
    </location>
</feature>
<evidence type="ECO:0000256" key="1">
    <source>
        <dbReference type="ARBA" id="ARBA00004651"/>
    </source>
</evidence>
<feature type="transmembrane region" description="Helical" evidence="8">
    <location>
        <begin position="401"/>
        <end position="418"/>
    </location>
</feature>